<protein>
    <submittedName>
        <fullName evidence="1">Uncharacterized protein</fullName>
    </submittedName>
</protein>
<dbReference type="AlphaFoldDB" id="A0A8H7QUF6"/>
<name>A0A8H7QUF6_9FUNG</name>
<accession>A0A8H7QUF6</accession>
<evidence type="ECO:0000313" key="1">
    <source>
        <dbReference type="EMBL" id="KAG2198932.1"/>
    </source>
</evidence>
<gene>
    <name evidence="1" type="ORF">INT46_009306</name>
</gene>
<dbReference type="EMBL" id="JAEPRC010000373">
    <property type="protein sequence ID" value="KAG2198932.1"/>
    <property type="molecule type" value="Genomic_DNA"/>
</dbReference>
<proteinExistence type="predicted"/>
<reference evidence="1" key="1">
    <citation type="submission" date="2020-12" db="EMBL/GenBank/DDBJ databases">
        <title>Metabolic potential, ecology and presence of endohyphal bacteria is reflected in genomic diversity of Mucoromycotina.</title>
        <authorList>
            <person name="Muszewska A."/>
            <person name="Okrasinska A."/>
            <person name="Steczkiewicz K."/>
            <person name="Drgas O."/>
            <person name="Orlowska M."/>
            <person name="Perlinska-Lenart U."/>
            <person name="Aleksandrzak-Piekarczyk T."/>
            <person name="Szatraj K."/>
            <person name="Zielenkiewicz U."/>
            <person name="Pilsyk S."/>
            <person name="Malc E."/>
            <person name="Mieczkowski P."/>
            <person name="Kruszewska J.S."/>
            <person name="Biernat P."/>
            <person name="Pawlowska J."/>
        </authorList>
    </citation>
    <scope>NUCLEOTIDE SEQUENCE</scope>
    <source>
        <strain evidence="1">CBS 226.32</strain>
    </source>
</reference>
<sequence>MITSLMKVSGPTETDPTWFWLSSGLPLIIEEFQHYVGKKFMKRAIIYYTQAFNKYGVDPILIVVGINSSSLDITQLAKRSRAQGCYSFLCAMWASECIILCHSSIDKCTLTESLDPFIAFGLFLTKDTASIIDMPWNDDKTIKLFYSLAVEHFEGVAGNISHLIGIYNKC</sequence>
<keyword evidence="2" id="KW-1185">Reference proteome</keyword>
<organism evidence="1 2">
    <name type="scientific">Mucor plumbeus</name>
    <dbReference type="NCBI Taxonomy" id="97098"/>
    <lineage>
        <taxon>Eukaryota</taxon>
        <taxon>Fungi</taxon>
        <taxon>Fungi incertae sedis</taxon>
        <taxon>Mucoromycota</taxon>
        <taxon>Mucoromycotina</taxon>
        <taxon>Mucoromycetes</taxon>
        <taxon>Mucorales</taxon>
        <taxon>Mucorineae</taxon>
        <taxon>Mucoraceae</taxon>
        <taxon>Mucor</taxon>
    </lineage>
</organism>
<comment type="caution">
    <text evidence="1">The sequence shown here is derived from an EMBL/GenBank/DDBJ whole genome shotgun (WGS) entry which is preliminary data.</text>
</comment>
<evidence type="ECO:0000313" key="2">
    <source>
        <dbReference type="Proteomes" id="UP000650833"/>
    </source>
</evidence>
<dbReference type="OrthoDB" id="2285950at2759"/>
<dbReference type="Proteomes" id="UP000650833">
    <property type="component" value="Unassembled WGS sequence"/>
</dbReference>